<keyword evidence="3" id="KW-1185">Reference proteome</keyword>
<keyword evidence="2" id="KW-0378">Hydrolase</keyword>
<keyword evidence="2" id="KW-0645">Protease</keyword>
<proteinExistence type="predicted"/>
<sequence>MSTPLPTVLFFAGAFSEPSCFDDLAASLQKTGYPTKYSYALSLNPEDPSSASTTKDAQNARKRYLLPLLDEGRDVVVLVHSYGGVIGGQAARGLSKASRKAEGKAGGVIGLLYMVGNIVVDGGTLLEAVGGAYPPFIKQDYPSPGLAVIDPVKDTLYNDLDDVSYSALSQKLEAAMIPNALAAFETPATAPAWAEKGFEKRRAYIRTTHDQTNPAFLQDKWMEDSKVSWEIVKMETGHCPFITNTEETARIVKQVIEGWH</sequence>
<accession>A0A6A5ZK83</accession>
<keyword evidence="2" id="KW-0031">Aminopeptidase</keyword>
<organism evidence="2 3">
    <name type="scientific">Lophiotrema nucula</name>
    <dbReference type="NCBI Taxonomy" id="690887"/>
    <lineage>
        <taxon>Eukaryota</taxon>
        <taxon>Fungi</taxon>
        <taxon>Dikarya</taxon>
        <taxon>Ascomycota</taxon>
        <taxon>Pezizomycotina</taxon>
        <taxon>Dothideomycetes</taxon>
        <taxon>Pleosporomycetidae</taxon>
        <taxon>Pleosporales</taxon>
        <taxon>Lophiotremataceae</taxon>
        <taxon>Lophiotrema</taxon>
    </lineage>
</organism>
<feature type="domain" description="AB hydrolase-1" evidence="1">
    <location>
        <begin position="8"/>
        <end position="250"/>
    </location>
</feature>
<dbReference type="EMBL" id="ML977315">
    <property type="protein sequence ID" value="KAF2119253.1"/>
    <property type="molecule type" value="Genomic_DNA"/>
</dbReference>
<dbReference type="GO" id="GO:0004177">
    <property type="term" value="F:aminopeptidase activity"/>
    <property type="evidence" value="ECO:0007669"/>
    <property type="project" value="UniProtKB-KW"/>
</dbReference>
<dbReference type="OrthoDB" id="408373at2759"/>
<gene>
    <name evidence="2" type="ORF">BDV96DRAFT_642289</name>
</gene>
<dbReference type="InterPro" id="IPR052897">
    <property type="entry name" value="Sec-Metab_Biosynth_Hydrolase"/>
</dbReference>
<dbReference type="PANTHER" id="PTHR37017">
    <property type="entry name" value="AB HYDROLASE-1 DOMAIN-CONTAINING PROTEIN-RELATED"/>
    <property type="match status" value="1"/>
</dbReference>
<dbReference type="InterPro" id="IPR000073">
    <property type="entry name" value="AB_hydrolase_1"/>
</dbReference>
<dbReference type="PANTHER" id="PTHR37017:SF11">
    <property type="entry name" value="ESTERASE_LIPASE_THIOESTERASE DOMAIN-CONTAINING PROTEIN"/>
    <property type="match status" value="1"/>
</dbReference>
<evidence type="ECO:0000313" key="3">
    <source>
        <dbReference type="Proteomes" id="UP000799770"/>
    </source>
</evidence>
<dbReference type="Pfam" id="PF12697">
    <property type="entry name" value="Abhydrolase_6"/>
    <property type="match status" value="1"/>
</dbReference>
<evidence type="ECO:0000259" key="1">
    <source>
        <dbReference type="Pfam" id="PF12697"/>
    </source>
</evidence>
<name>A0A6A5ZK83_9PLEO</name>
<dbReference type="AlphaFoldDB" id="A0A6A5ZK83"/>
<dbReference type="InterPro" id="IPR029058">
    <property type="entry name" value="AB_hydrolase_fold"/>
</dbReference>
<dbReference type="SUPFAM" id="SSF53474">
    <property type="entry name" value="alpha/beta-Hydrolases"/>
    <property type="match status" value="1"/>
</dbReference>
<reference evidence="2" key="1">
    <citation type="journal article" date="2020" name="Stud. Mycol.">
        <title>101 Dothideomycetes genomes: a test case for predicting lifestyles and emergence of pathogens.</title>
        <authorList>
            <person name="Haridas S."/>
            <person name="Albert R."/>
            <person name="Binder M."/>
            <person name="Bloem J."/>
            <person name="Labutti K."/>
            <person name="Salamov A."/>
            <person name="Andreopoulos B."/>
            <person name="Baker S."/>
            <person name="Barry K."/>
            <person name="Bills G."/>
            <person name="Bluhm B."/>
            <person name="Cannon C."/>
            <person name="Castanera R."/>
            <person name="Culley D."/>
            <person name="Daum C."/>
            <person name="Ezra D."/>
            <person name="Gonzalez J."/>
            <person name="Henrissat B."/>
            <person name="Kuo A."/>
            <person name="Liang C."/>
            <person name="Lipzen A."/>
            <person name="Lutzoni F."/>
            <person name="Magnuson J."/>
            <person name="Mondo S."/>
            <person name="Nolan M."/>
            <person name="Ohm R."/>
            <person name="Pangilinan J."/>
            <person name="Park H.-J."/>
            <person name="Ramirez L."/>
            <person name="Alfaro M."/>
            <person name="Sun H."/>
            <person name="Tritt A."/>
            <person name="Yoshinaga Y."/>
            <person name="Zwiers L.-H."/>
            <person name="Turgeon B."/>
            <person name="Goodwin S."/>
            <person name="Spatafora J."/>
            <person name="Crous P."/>
            <person name="Grigoriev I."/>
        </authorList>
    </citation>
    <scope>NUCLEOTIDE SEQUENCE</scope>
    <source>
        <strain evidence="2">CBS 627.86</strain>
    </source>
</reference>
<dbReference type="Gene3D" id="3.40.50.1820">
    <property type="entry name" value="alpha/beta hydrolase"/>
    <property type="match status" value="1"/>
</dbReference>
<dbReference type="Proteomes" id="UP000799770">
    <property type="component" value="Unassembled WGS sequence"/>
</dbReference>
<evidence type="ECO:0000313" key="2">
    <source>
        <dbReference type="EMBL" id="KAF2119253.1"/>
    </source>
</evidence>
<protein>
    <submittedName>
        <fullName evidence="2">Prolyl aminopeptidase-like protein</fullName>
    </submittedName>
</protein>